<keyword evidence="5" id="KW-0645">Protease</keyword>
<evidence type="ECO:0000256" key="4">
    <source>
        <dbReference type="ARBA" id="ARBA00013039"/>
    </source>
</evidence>
<dbReference type="Pfam" id="PF01694">
    <property type="entry name" value="Rhomboid"/>
    <property type="match status" value="1"/>
</dbReference>
<feature type="domain" description="EF-hand" evidence="13">
    <location>
        <begin position="55"/>
        <end position="90"/>
    </location>
</feature>
<evidence type="ECO:0000256" key="10">
    <source>
        <dbReference type="ARBA" id="ARBA00022989"/>
    </source>
</evidence>
<dbReference type="GO" id="GO:0004252">
    <property type="term" value="F:serine-type endopeptidase activity"/>
    <property type="evidence" value="ECO:0007669"/>
    <property type="project" value="InterPro"/>
</dbReference>
<dbReference type="CDD" id="cd00051">
    <property type="entry name" value="EFh"/>
    <property type="match status" value="1"/>
</dbReference>
<dbReference type="SMART" id="SM00054">
    <property type="entry name" value="EFh"/>
    <property type="match status" value="2"/>
</dbReference>
<comment type="subcellular location">
    <subcellularLocation>
        <location evidence="2">Membrane</location>
        <topology evidence="2">Multi-pass membrane protein</topology>
    </subcellularLocation>
</comment>
<dbReference type="InterPro" id="IPR051739">
    <property type="entry name" value="Rhomboid_IM_Serine_Proteases"/>
</dbReference>
<sequence>MGSNQEGESAITIPLQYNNSHWKAIFEKYDLDGDGKITYQELRAMIRSSSYSNDIPTRVVHMIMHKADLDDSGYLDFPEFIAMIHRKDMQGVFGHLVQRYVQSMVPHRPTTFQIARSSDITDGQYEEEYSCKPPALAMIIISILEIILFLYDVIVYKSPSVEGPAATLFIYNPHKRYEAWRYLTYMFVHVGVFHLVVNLLVQIMLGIPLEMVHKWWRVLIIYVAGVLAGSLGTSVSDPTVYLAGASGGVYALITAHVATILMNWSQMEFAVLQLLVFLVVTVVDVSQAIYNRYVLETNDQVGYVAHFAGAIAGLLVGINVLRNLEVKTWEKVVWWASIITYTVLMTAAILWNIFYTSYYN</sequence>
<proteinExistence type="inferred from homology"/>
<keyword evidence="7" id="KW-0378">Hydrolase</keyword>
<dbReference type="OrthoDB" id="418595at2759"/>
<evidence type="ECO:0000256" key="1">
    <source>
        <dbReference type="ARBA" id="ARBA00000156"/>
    </source>
</evidence>
<dbReference type="InterPro" id="IPR002048">
    <property type="entry name" value="EF_hand_dom"/>
</dbReference>
<feature type="transmembrane region" description="Helical" evidence="12">
    <location>
        <begin position="215"/>
        <end position="235"/>
    </location>
</feature>
<evidence type="ECO:0000256" key="11">
    <source>
        <dbReference type="ARBA" id="ARBA00023136"/>
    </source>
</evidence>
<dbReference type="EMBL" id="KZ288254">
    <property type="protein sequence ID" value="PBC30816.1"/>
    <property type="molecule type" value="Genomic_DNA"/>
</dbReference>
<evidence type="ECO:0000259" key="13">
    <source>
        <dbReference type="PROSITE" id="PS50222"/>
    </source>
</evidence>
<dbReference type="PROSITE" id="PS00018">
    <property type="entry name" value="EF_HAND_1"/>
    <property type="match status" value="2"/>
</dbReference>
<feature type="domain" description="EF-hand" evidence="13">
    <location>
        <begin position="17"/>
        <end position="52"/>
    </location>
</feature>
<dbReference type="GO" id="GO:0005509">
    <property type="term" value="F:calcium ion binding"/>
    <property type="evidence" value="ECO:0007669"/>
    <property type="project" value="InterPro"/>
</dbReference>
<keyword evidence="9" id="KW-0106">Calcium</keyword>
<dbReference type="EC" id="3.4.21.105" evidence="4"/>
<dbReference type="InterPro" id="IPR018247">
    <property type="entry name" value="EF_Hand_1_Ca_BS"/>
</dbReference>
<feature type="transmembrane region" description="Helical" evidence="12">
    <location>
        <begin position="333"/>
        <end position="354"/>
    </location>
</feature>
<protein>
    <recommendedName>
        <fullName evidence="4">rhomboid protease</fullName>
        <ecNumber evidence="4">3.4.21.105</ecNumber>
    </recommendedName>
</protein>
<dbReference type="Gene3D" id="1.10.238.10">
    <property type="entry name" value="EF-hand"/>
    <property type="match status" value="1"/>
</dbReference>
<evidence type="ECO:0000256" key="5">
    <source>
        <dbReference type="ARBA" id="ARBA00022670"/>
    </source>
</evidence>
<organism evidence="14 15">
    <name type="scientific">Apis cerana cerana</name>
    <name type="common">Oriental honeybee</name>
    <dbReference type="NCBI Taxonomy" id="94128"/>
    <lineage>
        <taxon>Eukaryota</taxon>
        <taxon>Metazoa</taxon>
        <taxon>Ecdysozoa</taxon>
        <taxon>Arthropoda</taxon>
        <taxon>Hexapoda</taxon>
        <taxon>Insecta</taxon>
        <taxon>Pterygota</taxon>
        <taxon>Neoptera</taxon>
        <taxon>Endopterygota</taxon>
        <taxon>Hymenoptera</taxon>
        <taxon>Apocrita</taxon>
        <taxon>Aculeata</taxon>
        <taxon>Apoidea</taxon>
        <taxon>Anthophila</taxon>
        <taxon>Apidae</taxon>
        <taxon>Apis</taxon>
    </lineage>
</organism>
<evidence type="ECO:0000256" key="6">
    <source>
        <dbReference type="ARBA" id="ARBA00022692"/>
    </source>
</evidence>
<evidence type="ECO:0000256" key="3">
    <source>
        <dbReference type="ARBA" id="ARBA00009045"/>
    </source>
</evidence>
<dbReference type="GO" id="GO:0016020">
    <property type="term" value="C:membrane"/>
    <property type="evidence" value="ECO:0007669"/>
    <property type="project" value="UniProtKB-SubCell"/>
</dbReference>
<dbReference type="InterPro" id="IPR035952">
    <property type="entry name" value="Rhomboid-like_sf"/>
</dbReference>
<evidence type="ECO:0000313" key="14">
    <source>
        <dbReference type="EMBL" id="PBC30816.1"/>
    </source>
</evidence>
<dbReference type="AlphaFoldDB" id="A0A2A3EI12"/>
<evidence type="ECO:0000256" key="8">
    <source>
        <dbReference type="ARBA" id="ARBA00022825"/>
    </source>
</evidence>
<evidence type="ECO:0000256" key="7">
    <source>
        <dbReference type="ARBA" id="ARBA00022801"/>
    </source>
</evidence>
<keyword evidence="6 12" id="KW-0812">Transmembrane</keyword>
<dbReference type="PROSITE" id="PS50222">
    <property type="entry name" value="EF_HAND_2"/>
    <property type="match status" value="2"/>
</dbReference>
<keyword evidence="8" id="KW-0720">Serine protease</keyword>
<dbReference type="PANTHER" id="PTHR45840:SF8">
    <property type="entry name" value="RHOMBOID PROTEASE"/>
    <property type="match status" value="1"/>
</dbReference>
<dbReference type="GO" id="GO:0006508">
    <property type="term" value="P:proteolysis"/>
    <property type="evidence" value="ECO:0007669"/>
    <property type="project" value="UniProtKB-KW"/>
</dbReference>
<feature type="transmembrane region" description="Helical" evidence="12">
    <location>
        <begin position="269"/>
        <end position="290"/>
    </location>
</feature>
<accession>A0A2A3EI12</accession>
<dbReference type="PANTHER" id="PTHR45840">
    <property type="entry name" value="RHOMBOID-RELATED PROTEIN"/>
    <property type="match status" value="1"/>
</dbReference>
<feature type="transmembrane region" description="Helical" evidence="12">
    <location>
        <begin position="302"/>
        <end position="321"/>
    </location>
</feature>
<dbReference type="SUPFAM" id="SSF144091">
    <property type="entry name" value="Rhomboid-like"/>
    <property type="match status" value="1"/>
</dbReference>
<feature type="transmembrane region" description="Helical" evidence="12">
    <location>
        <begin position="135"/>
        <end position="154"/>
    </location>
</feature>
<dbReference type="STRING" id="94128.A0A2A3EI12"/>
<comment type="catalytic activity">
    <reaction evidence="1">
        <text>Cleaves type-1 transmembrane domains using a catalytic dyad composed of serine and histidine that are contributed by different transmembrane domains.</text>
        <dbReference type="EC" id="3.4.21.105"/>
    </reaction>
</comment>
<feature type="transmembrane region" description="Helical" evidence="12">
    <location>
        <begin position="241"/>
        <end position="262"/>
    </location>
</feature>
<dbReference type="Proteomes" id="UP000242457">
    <property type="component" value="Unassembled WGS sequence"/>
</dbReference>
<gene>
    <name evidence="14" type="ORF">APICC_02680</name>
</gene>
<dbReference type="InterPro" id="IPR011992">
    <property type="entry name" value="EF-hand-dom_pair"/>
</dbReference>
<keyword evidence="15" id="KW-1185">Reference proteome</keyword>
<keyword evidence="10 12" id="KW-1133">Transmembrane helix</keyword>
<dbReference type="Pfam" id="PF13499">
    <property type="entry name" value="EF-hand_7"/>
    <property type="match status" value="1"/>
</dbReference>
<evidence type="ECO:0000313" key="15">
    <source>
        <dbReference type="Proteomes" id="UP000242457"/>
    </source>
</evidence>
<evidence type="ECO:0000256" key="9">
    <source>
        <dbReference type="ARBA" id="ARBA00022837"/>
    </source>
</evidence>
<keyword evidence="11 12" id="KW-0472">Membrane</keyword>
<dbReference type="InterPro" id="IPR022764">
    <property type="entry name" value="Peptidase_S54_rhomboid_dom"/>
</dbReference>
<name>A0A2A3EI12_APICC</name>
<dbReference type="SUPFAM" id="SSF47473">
    <property type="entry name" value="EF-hand"/>
    <property type="match status" value="1"/>
</dbReference>
<reference evidence="14 15" key="1">
    <citation type="submission" date="2014-07" db="EMBL/GenBank/DDBJ databases">
        <title>Genomic and transcriptomic analysis on Apis cerana provide comprehensive insights into honey bee biology.</title>
        <authorList>
            <person name="Diao Q."/>
            <person name="Sun L."/>
            <person name="Zheng H."/>
            <person name="Zheng H."/>
            <person name="Xu S."/>
            <person name="Wang S."/>
            <person name="Zeng Z."/>
            <person name="Hu F."/>
            <person name="Su S."/>
            <person name="Wu J."/>
        </authorList>
    </citation>
    <scope>NUCLEOTIDE SEQUENCE [LARGE SCALE GENOMIC DNA]</scope>
    <source>
        <tissue evidence="14">Pupae without intestine</tissue>
    </source>
</reference>
<evidence type="ECO:0000256" key="2">
    <source>
        <dbReference type="ARBA" id="ARBA00004141"/>
    </source>
</evidence>
<dbReference type="Gene3D" id="1.20.1540.10">
    <property type="entry name" value="Rhomboid-like"/>
    <property type="match status" value="1"/>
</dbReference>
<comment type="similarity">
    <text evidence="3">Belongs to the peptidase S54 family.</text>
</comment>
<feature type="transmembrane region" description="Helical" evidence="12">
    <location>
        <begin position="182"/>
        <end position="203"/>
    </location>
</feature>
<evidence type="ECO:0000256" key="12">
    <source>
        <dbReference type="SAM" id="Phobius"/>
    </source>
</evidence>
<dbReference type="FunFam" id="1.20.1540.10:FF:000007">
    <property type="entry name" value="Rhomboid like 2"/>
    <property type="match status" value="1"/>
</dbReference>